<gene>
    <name evidence="2" type="ORF">MAPG_00957</name>
</gene>
<reference evidence="2" key="2">
    <citation type="submission" date="2010-05" db="EMBL/GenBank/DDBJ databases">
        <title>The Genome Sequence of Magnaporthe poae strain ATCC 64411.</title>
        <authorList>
            <consortium name="The Broad Institute Genome Sequencing Platform"/>
            <consortium name="Broad Institute Genome Sequencing Center for Infectious Disease"/>
            <person name="Ma L.-J."/>
            <person name="Dead R."/>
            <person name="Young S."/>
            <person name="Zeng Q."/>
            <person name="Koehrsen M."/>
            <person name="Alvarado L."/>
            <person name="Berlin A."/>
            <person name="Chapman S.B."/>
            <person name="Chen Z."/>
            <person name="Freedman E."/>
            <person name="Gellesch M."/>
            <person name="Goldberg J."/>
            <person name="Griggs A."/>
            <person name="Gujja S."/>
            <person name="Heilman E.R."/>
            <person name="Heiman D."/>
            <person name="Hepburn T."/>
            <person name="Howarth C."/>
            <person name="Jen D."/>
            <person name="Larson L."/>
            <person name="Mehta T."/>
            <person name="Neiman D."/>
            <person name="Pearson M."/>
            <person name="Roberts A."/>
            <person name="Saif S."/>
            <person name="Shea T."/>
            <person name="Shenoy N."/>
            <person name="Sisk P."/>
            <person name="Stolte C."/>
            <person name="Sykes S."/>
            <person name="Walk T."/>
            <person name="White J."/>
            <person name="Yandava C."/>
            <person name="Haas B."/>
            <person name="Nusbaum C."/>
            <person name="Birren B."/>
        </authorList>
    </citation>
    <scope>NUCLEOTIDE SEQUENCE</scope>
    <source>
        <strain evidence="2">ATCC 64411</strain>
    </source>
</reference>
<dbReference type="PANTHER" id="PTHR14398:SF0">
    <property type="entry name" value="ZINC FINGER PROTEIN SWM"/>
    <property type="match status" value="1"/>
</dbReference>
<dbReference type="AlphaFoldDB" id="A0A0C4DMF1"/>
<dbReference type="VEuPathDB" id="FungiDB:MAPG_00957"/>
<evidence type="ECO:0000313" key="3">
    <source>
        <dbReference type="EnsemblFungi" id="MAPG_00957T0"/>
    </source>
</evidence>
<evidence type="ECO:0008006" key="5">
    <source>
        <dbReference type="Google" id="ProtNLM"/>
    </source>
</evidence>
<dbReference type="InterPro" id="IPR045137">
    <property type="entry name" value="RBM26/27"/>
</dbReference>
<dbReference type="GO" id="GO:0005634">
    <property type="term" value="C:nucleus"/>
    <property type="evidence" value="ECO:0007669"/>
    <property type="project" value="TreeGrafter"/>
</dbReference>
<dbReference type="EnsemblFungi" id="MAPG_00957T0">
    <property type="protein sequence ID" value="MAPG_00957T0"/>
    <property type="gene ID" value="MAPG_00957"/>
</dbReference>
<dbReference type="Proteomes" id="UP000011715">
    <property type="component" value="Unassembled WGS sequence"/>
</dbReference>
<dbReference type="GO" id="GO:0003723">
    <property type="term" value="F:RNA binding"/>
    <property type="evidence" value="ECO:0007669"/>
    <property type="project" value="UniProtKB-KW"/>
</dbReference>
<reference evidence="3" key="4">
    <citation type="journal article" date="2015" name="G3 (Bethesda)">
        <title>Genome sequences of three phytopathogenic species of the Magnaporthaceae family of fungi.</title>
        <authorList>
            <person name="Okagaki L.H."/>
            <person name="Nunes C.C."/>
            <person name="Sailsbery J."/>
            <person name="Clay B."/>
            <person name="Brown D."/>
            <person name="John T."/>
            <person name="Oh Y."/>
            <person name="Young N."/>
            <person name="Fitzgerald M."/>
            <person name="Haas B.J."/>
            <person name="Zeng Q."/>
            <person name="Young S."/>
            <person name="Adiconis X."/>
            <person name="Fan L."/>
            <person name="Levin J.Z."/>
            <person name="Mitchell T.K."/>
            <person name="Okubara P.A."/>
            <person name="Farman M.L."/>
            <person name="Kohn L.M."/>
            <person name="Birren B."/>
            <person name="Ma L.-J."/>
            <person name="Dean R.A."/>
        </authorList>
    </citation>
    <scope>NUCLEOTIDE SEQUENCE</scope>
    <source>
        <strain evidence="3">ATCC 64411 / 73-15</strain>
    </source>
</reference>
<reference evidence="3" key="5">
    <citation type="submission" date="2015-06" db="UniProtKB">
        <authorList>
            <consortium name="EnsemblFungi"/>
        </authorList>
    </citation>
    <scope>IDENTIFICATION</scope>
    <source>
        <strain evidence="3">ATCC 64411</strain>
    </source>
</reference>
<accession>A0A0C4DMF1</accession>
<evidence type="ECO:0000256" key="1">
    <source>
        <dbReference type="ARBA" id="ARBA00022884"/>
    </source>
</evidence>
<dbReference type="OrthoDB" id="443401at2759"/>
<dbReference type="EMBL" id="ADBL01000230">
    <property type="status" value="NOT_ANNOTATED_CDS"/>
    <property type="molecule type" value="Genomic_DNA"/>
</dbReference>
<organism evidence="3 4">
    <name type="scientific">Magnaporthiopsis poae (strain ATCC 64411 / 73-15)</name>
    <name type="common">Kentucky bluegrass fungus</name>
    <name type="synonym">Magnaporthe poae</name>
    <dbReference type="NCBI Taxonomy" id="644358"/>
    <lineage>
        <taxon>Eukaryota</taxon>
        <taxon>Fungi</taxon>
        <taxon>Dikarya</taxon>
        <taxon>Ascomycota</taxon>
        <taxon>Pezizomycotina</taxon>
        <taxon>Sordariomycetes</taxon>
        <taxon>Sordariomycetidae</taxon>
        <taxon>Magnaporthales</taxon>
        <taxon>Magnaporthaceae</taxon>
        <taxon>Magnaporthiopsis</taxon>
    </lineage>
</organism>
<sequence>MAWGVPGQANCGPGHASRYHPSLGETPSHARHLLFVRNADDDILRTCCHYRRPAPLSSSPGIPTPWFRLCSDQGLTASPRFALLRSQPASSPTMLFPEQDAPLVKAWIVKRLENTSDADIDVLADYVLALLGHEGTVQEVRENCEKEIPDFLQEGMSDPGSMRLRCSWPAHC</sequence>
<proteinExistence type="predicted"/>
<keyword evidence="1" id="KW-0694">RNA-binding</keyword>
<dbReference type="PANTHER" id="PTHR14398">
    <property type="entry name" value="RNA RECOGNITION RRM/RNP DOMAIN"/>
    <property type="match status" value="1"/>
</dbReference>
<dbReference type="STRING" id="644358.A0A0C4DMF1"/>
<evidence type="ECO:0000313" key="4">
    <source>
        <dbReference type="Proteomes" id="UP000011715"/>
    </source>
</evidence>
<reference evidence="4" key="1">
    <citation type="submission" date="2010-05" db="EMBL/GenBank/DDBJ databases">
        <title>The genome sequence of Magnaporthe poae strain ATCC 64411.</title>
        <authorList>
            <person name="Ma L.-J."/>
            <person name="Dead R."/>
            <person name="Young S."/>
            <person name="Zeng Q."/>
            <person name="Koehrsen M."/>
            <person name="Alvarado L."/>
            <person name="Berlin A."/>
            <person name="Chapman S.B."/>
            <person name="Chen Z."/>
            <person name="Freedman E."/>
            <person name="Gellesch M."/>
            <person name="Goldberg J."/>
            <person name="Griggs A."/>
            <person name="Gujja S."/>
            <person name="Heilman E.R."/>
            <person name="Heiman D."/>
            <person name="Hepburn T."/>
            <person name="Howarth C."/>
            <person name="Jen D."/>
            <person name="Larson L."/>
            <person name="Mehta T."/>
            <person name="Neiman D."/>
            <person name="Pearson M."/>
            <person name="Roberts A."/>
            <person name="Saif S."/>
            <person name="Shea T."/>
            <person name="Shenoy N."/>
            <person name="Sisk P."/>
            <person name="Stolte C."/>
            <person name="Sykes S."/>
            <person name="Walk T."/>
            <person name="White J."/>
            <person name="Yandava C."/>
            <person name="Haas B."/>
            <person name="Nusbaum C."/>
            <person name="Birren B."/>
        </authorList>
    </citation>
    <scope>NUCLEOTIDE SEQUENCE [LARGE SCALE GENOMIC DNA]</scope>
    <source>
        <strain evidence="4">ATCC 64411 / 73-15</strain>
    </source>
</reference>
<reference evidence="2" key="3">
    <citation type="submission" date="2011-03" db="EMBL/GenBank/DDBJ databases">
        <title>Annotation of Magnaporthe poae ATCC 64411.</title>
        <authorList>
            <person name="Ma L.-J."/>
            <person name="Dead R."/>
            <person name="Young S.K."/>
            <person name="Zeng Q."/>
            <person name="Gargeya S."/>
            <person name="Fitzgerald M."/>
            <person name="Haas B."/>
            <person name="Abouelleil A."/>
            <person name="Alvarado L."/>
            <person name="Arachchi H.M."/>
            <person name="Berlin A."/>
            <person name="Brown A."/>
            <person name="Chapman S.B."/>
            <person name="Chen Z."/>
            <person name="Dunbar C."/>
            <person name="Freedman E."/>
            <person name="Gearin G."/>
            <person name="Gellesch M."/>
            <person name="Goldberg J."/>
            <person name="Griggs A."/>
            <person name="Gujja S."/>
            <person name="Heiman D."/>
            <person name="Howarth C."/>
            <person name="Larson L."/>
            <person name="Lui A."/>
            <person name="MacDonald P.J.P."/>
            <person name="Mehta T."/>
            <person name="Montmayeur A."/>
            <person name="Murphy C."/>
            <person name="Neiman D."/>
            <person name="Pearson M."/>
            <person name="Priest M."/>
            <person name="Roberts A."/>
            <person name="Saif S."/>
            <person name="Shea T."/>
            <person name="Shenoy N."/>
            <person name="Sisk P."/>
            <person name="Stolte C."/>
            <person name="Sykes S."/>
            <person name="Yandava C."/>
            <person name="Wortman J."/>
            <person name="Nusbaum C."/>
            <person name="Birren B."/>
        </authorList>
    </citation>
    <scope>NUCLEOTIDE SEQUENCE</scope>
    <source>
        <strain evidence="2">ATCC 64411</strain>
    </source>
</reference>
<protein>
    <recommendedName>
        <fullName evidence="5">PWI domain-containing protein</fullName>
    </recommendedName>
</protein>
<keyword evidence="4" id="KW-1185">Reference proteome</keyword>
<dbReference type="EMBL" id="GL876966">
    <property type="protein sequence ID" value="KLU81876.1"/>
    <property type="molecule type" value="Genomic_DNA"/>
</dbReference>
<evidence type="ECO:0000313" key="2">
    <source>
        <dbReference type="EMBL" id="KLU81876.1"/>
    </source>
</evidence>
<name>A0A0C4DMF1_MAGP6</name>
<dbReference type="eggNOG" id="KOG2135">
    <property type="taxonomic scope" value="Eukaryota"/>
</dbReference>